<proteinExistence type="predicted"/>
<dbReference type="InterPro" id="IPR050312">
    <property type="entry name" value="IolE/XylAMocC-like"/>
</dbReference>
<name>A0A3E0HFE3_9PSEU</name>
<dbReference type="InterPro" id="IPR036237">
    <property type="entry name" value="Xyl_isomerase-like_sf"/>
</dbReference>
<dbReference type="InterPro" id="IPR013022">
    <property type="entry name" value="Xyl_isomerase-like_TIM-brl"/>
</dbReference>
<dbReference type="SUPFAM" id="SSF51658">
    <property type="entry name" value="Xylose isomerase-like"/>
    <property type="match status" value="1"/>
</dbReference>
<dbReference type="GO" id="GO:0016853">
    <property type="term" value="F:isomerase activity"/>
    <property type="evidence" value="ECO:0007669"/>
    <property type="project" value="UniProtKB-KW"/>
</dbReference>
<evidence type="ECO:0000313" key="3">
    <source>
        <dbReference type="Proteomes" id="UP000256269"/>
    </source>
</evidence>
<comment type="caution">
    <text evidence="2">The sequence shown here is derived from an EMBL/GenBank/DDBJ whole genome shotgun (WGS) entry which is preliminary data.</text>
</comment>
<evidence type="ECO:0000259" key="1">
    <source>
        <dbReference type="Pfam" id="PF01261"/>
    </source>
</evidence>
<protein>
    <submittedName>
        <fullName evidence="2">Sugar phosphate isomerase/epimerase</fullName>
    </submittedName>
</protein>
<feature type="domain" description="Xylose isomerase-like TIM barrel" evidence="1">
    <location>
        <begin position="20"/>
        <end position="251"/>
    </location>
</feature>
<gene>
    <name evidence="2" type="ORF">BCF44_109329</name>
</gene>
<dbReference type="EMBL" id="QUNO01000009">
    <property type="protein sequence ID" value="REH43786.1"/>
    <property type="molecule type" value="Genomic_DNA"/>
</dbReference>
<evidence type="ECO:0000313" key="2">
    <source>
        <dbReference type="EMBL" id="REH43786.1"/>
    </source>
</evidence>
<dbReference type="Gene3D" id="3.20.20.150">
    <property type="entry name" value="Divalent-metal-dependent TIM barrel enzymes"/>
    <property type="match status" value="1"/>
</dbReference>
<reference evidence="2 3" key="1">
    <citation type="submission" date="2018-08" db="EMBL/GenBank/DDBJ databases">
        <title>Genomic Encyclopedia of Archaeal and Bacterial Type Strains, Phase II (KMG-II): from individual species to whole genera.</title>
        <authorList>
            <person name="Goeker M."/>
        </authorList>
    </citation>
    <scope>NUCLEOTIDE SEQUENCE [LARGE SCALE GENOMIC DNA]</scope>
    <source>
        <strain evidence="2 3">DSM 45791</strain>
    </source>
</reference>
<dbReference type="Pfam" id="PF01261">
    <property type="entry name" value="AP_endonuc_2"/>
    <property type="match status" value="1"/>
</dbReference>
<dbReference type="PANTHER" id="PTHR12110">
    <property type="entry name" value="HYDROXYPYRUVATE ISOMERASE"/>
    <property type="match status" value="1"/>
</dbReference>
<dbReference type="OrthoDB" id="9815124at2"/>
<dbReference type="AlphaFoldDB" id="A0A3E0HFE3"/>
<dbReference type="Proteomes" id="UP000256269">
    <property type="component" value="Unassembled WGS sequence"/>
</dbReference>
<organism evidence="2 3">
    <name type="scientific">Kutzneria buriramensis</name>
    <dbReference type="NCBI Taxonomy" id="1045776"/>
    <lineage>
        <taxon>Bacteria</taxon>
        <taxon>Bacillati</taxon>
        <taxon>Actinomycetota</taxon>
        <taxon>Actinomycetes</taxon>
        <taxon>Pseudonocardiales</taxon>
        <taxon>Pseudonocardiaceae</taxon>
        <taxon>Kutzneria</taxon>
    </lineage>
</organism>
<dbReference type="PANTHER" id="PTHR12110:SF41">
    <property type="entry name" value="INOSOSE DEHYDRATASE"/>
    <property type="match status" value="1"/>
</dbReference>
<sequence>MVRYGFSTLGLPGASLDAVLALAAEAGCQGVELRCAEDEPVRPDLGLTDRRAVVRRFQQTGIEPLGLASYVRIGQPGDDAPVIDDVVRHIALAADLGIPAVRVFPGGATAEAVRRLSAIAPTAAANGVRILVETHDSHRNAQAVAELLDLVDSPAVGAIWDVLHTHLGGDAPADALNLLWPRLGYVQVKDAVDDLTPVRLGAGTLPLETTVDALLDAGYDGWLVWEYEARWYPDATPLPAVLAEGIGWLDRSS</sequence>
<keyword evidence="2" id="KW-0413">Isomerase</keyword>
<dbReference type="RefSeq" id="WP_116177209.1">
    <property type="nucleotide sequence ID" value="NZ_CP144375.1"/>
</dbReference>
<accession>A0A3E0HFE3</accession>
<keyword evidence="3" id="KW-1185">Reference proteome</keyword>